<organism evidence="1 2">
    <name type="scientific">Maioricimonas rarisocia</name>
    <dbReference type="NCBI Taxonomy" id="2528026"/>
    <lineage>
        <taxon>Bacteria</taxon>
        <taxon>Pseudomonadati</taxon>
        <taxon>Planctomycetota</taxon>
        <taxon>Planctomycetia</taxon>
        <taxon>Planctomycetales</taxon>
        <taxon>Planctomycetaceae</taxon>
        <taxon>Maioricimonas</taxon>
    </lineage>
</organism>
<evidence type="ECO:0000313" key="1">
    <source>
        <dbReference type="EMBL" id="QDU38956.1"/>
    </source>
</evidence>
<dbReference type="EMBL" id="CP036275">
    <property type="protein sequence ID" value="QDU38956.1"/>
    <property type="molecule type" value="Genomic_DNA"/>
</dbReference>
<keyword evidence="2" id="KW-1185">Reference proteome</keyword>
<accession>A0A517Z920</accession>
<gene>
    <name evidence="1" type="ORF">Mal4_32880</name>
</gene>
<dbReference type="KEGG" id="mri:Mal4_32880"/>
<dbReference type="RefSeq" id="WP_261343006.1">
    <property type="nucleotide sequence ID" value="NZ_CP036275.1"/>
</dbReference>
<proteinExistence type="predicted"/>
<sequence length="44" mass="5121">MPQHIREFVEVTLLRWHQSTPEDFGLLAASVVVGAWFISRYCTE</sequence>
<protein>
    <submittedName>
        <fullName evidence="1">Uncharacterized protein</fullName>
    </submittedName>
</protein>
<dbReference type="AlphaFoldDB" id="A0A517Z920"/>
<name>A0A517Z920_9PLAN</name>
<evidence type="ECO:0000313" key="2">
    <source>
        <dbReference type="Proteomes" id="UP000320496"/>
    </source>
</evidence>
<dbReference type="Proteomes" id="UP000320496">
    <property type="component" value="Chromosome"/>
</dbReference>
<reference evidence="1 2" key="1">
    <citation type="submission" date="2019-02" db="EMBL/GenBank/DDBJ databases">
        <title>Deep-cultivation of Planctomycetes and their phenomic and genomic characterization uncovers novel biology.</title>
        <authorList>
            <person name="Wiegand S."/>
            <person name="Jogler M."/>
            <person name="Boedeker C."/>
            <person name="Pinto D."/>
            <person name="Vollmers J."/>
            <person name="Rivas-Marin E."/>
            <person name="Kohn T."/>
            <person name="Peeters S.H."/>
            <person name="Heuer A."/>
            <person name="Rast P."/>
            <person name="Oberbeckmann S."/>
            <person name="Bunk B."/>
            <person name="Jeske O."/>
            <person name="Meyerdierks A."/>
            <person name="Storesund J.E."/>
            <person name="Kallscheuer N."/>
            <person name="Luecker S."/>
            <person name="Lage O.M."/>
            <person name="Pohl T."/>
            <person name="Merkel B.J."/>
            <person name="Hornburger P."/>
            <person name="Mueller R.-W."/>
            <person name="Bruemmer F."/>
            <person name="Labrenz M."/>
            <person name="Spormann A.M."/>
            <person name="Op den Camp H."/>
            <person name="Overmann J."/>
            <person name="Amann R."/>
            <person name="Jetten M.S.M."/>
            <person name="Mascher T."/>
            <person name="Medema M.H."/>
            <person name="Devos D.P."/>
            <person name="Kaster A.-K."/>
            <person name="Ovreas L."/>
            <person name="Rohde M."/>
            <person name="Galperin M.Y."/>
            <person name="Jogler C."/>
        </authorList>
    </citation>
    <scope>NUCLEOTIDE SEQUENCE [LARGE SCALE GENOMIC DNA]</scope>
    <source>
        <strain evidence="1 2">Mal4</strain>
    </source>
</reference>